<dbReference type="Gene3D" id="3.30.430.20">
    <property type="entry name" value="Gnk2 domain, C-X8-C-X2-C motif"/>
    <property type="match status" value="2"/>
</dbReference>
<feature type="domain" description="Protein kinase" evidence="20">
    <location>
        <begin position="339"/>
        <end position="625"/>
    </location>
</feature>
<evidence type="ECO:0000256" key="9">
    <source>
        <dbReference type="ARBA" id="ARBA00022777"/>
    </source>
</evidence>
<dbReference type="InterPro" id="IPR001245">
    <property type="entry name" value="Ser-Thr/Tyr_kinase_cat_dom"/>
</dbReference>
<dbReference type="EMBL" id="CM001221">
    <property type="protein sequence ID" value="AES98408.2"/>
    <property type="molecule type" value="Genomic_DNA"/>
</dbReference>
<evidence type="ECO:0000256" key="14">
    <source>
        <dbReference type="ARBA" id="ARBA00023180"/>
    </source>
</evidence>
<dbReference type="FunFam" id="3.30.430.20:FF:000002">
    <property type="entry name" value="Cysteine-rich receptor-like protein kinase 10"/>
    <property type="match status" value="1"/>
</dbReference>
<dbReference type="InterPro" id="IPR002902">
    <property type="entry name" value="GNK2"/>
</dbReference>
<dbReference type="SMART" id="SM00220">
    <property type="entry name" value="S_TKc"/>
    <property type="match status" value="1"/>
</dbReference>
<dbReference type="PANTHER" id="PTHR27002:SF1073">
    <property type="entry name" value="CYSTEINE-RICH RECEPTOR-LIKE PROTEIN KINASE 29"/>
    <property type="match status" value="1"/>
</dbReference>
<keyword evidence="13 22" id="KW-0675">Receptor</keyword>
<evidence type="ECO:0000256" key="19">
    <source>
        <dbReference type="SAM" id="SignalP"/>
    </source>
</evidence>
<dbReference type="PROSITE" id="PS00107">
    <property type="entry name" value="PROTEIN_KINASE_ATP"/>
    <property type="match status" value="1"/>
</dbReference>
<dbReference type="OrthoDB" id="4062651at2759"/>
<dbReference type="Pfam" id="PF07714">
    <property type="entry name" value="PK_Tyr_Ser-Thr"/>
    <property type="match status" value="1"/>
</dbReference>
<dbReference type="KEGG" id="mtr:11408548"/>
<dbReference type="FunFam" id="3.30.430.20:FF:000003">
    <property type="entry name" value="Cysteine-rich RLK (RECEPTOR-like protein kinase) 10"/>
    <property type="match status" value="1"/>
</dbReference>
<keyword evidence="12 18" id="KW-0472">Membrane</keyword>
<dbReference type="InterPro" id="IPR017441">
    <property type="entry name" value="Protein_kinase_ATP_BS"/>
</dbReference>
<reference evidence="23" key="3">
    <citation type="submission" date="2015-04" db="UniProtKB">
        <authorList>
            <consortium name="EnsemblPlants"/>
        </authorList>
    </citation>
    <scope>IDENTIFICATION</scope>
    <source>
        <strain evidence="23">cv. Jemalong A17</strain>
    </source>
</reference>
<dbReference type="InterPro" id="IPR011009">
    <property type="entry name" value="Kinase-like_dom_sf"/>
</dbReference>
<dbReference type="CDD" id="cd14066">
    <property type="entry name" value="STKc_IRAK"/>
    <property type="match status" value="1"/>
</dbReference>
<dbReference type="Pfam" id="PF01657">
    <property type="entry name" value="Stress-antifung"/>
    <property type="match status" value="2"/>
</dbReference>
<dbReference type="HOGENOM" id="CLU_000288_35_2_1"/>
<feature type="domain" description="Gnk2-homologous" evidence="21">
    <location>
        <begin position="134"/>
        <end position="246"/>
    </location>
</feature>
<keyword evidence="24" id="KW-1185">Reference proteome</keyword>
<keyword evidence="9" id="KW-0418">Kinase</keyword>
<dbReference type="FunFam" id="3.30.200.20:FF:000142">
    <property type="entry name" value="Cysteine-rich receptor-like protein kinase 10"/>
    <property type="match status" value="1"/>
</dbReference>
<evidence type="ECO:0000256" key="5">
    <source>
        <dbReference type="ARBA" id="ARBA00022692"/>
    </source>
</evidence>
<comment type="catalytic activity">
    <reaction evidence="15">
        <text>L-seryl-[protein] + ATP = O-phospho-L-seryl-[protein] + ADP + H(+)</text>
        <dbReference type="Rhea" id="RHEA:17989"/>
        <dbReference type="Rhea" id="RHEA-COMP:9863"/>
        <dbReference type="Rhea" id="RHEA-COMP:11604"/>
        <dbReference type="ChEBI" id="CHEBI:15378"/>
        <dbReference type="ChEBI" id="CHEBI:29999"/>
        <dbReference type="ChEBI" id="CHEBI:30616"/>
        <dbReference type="ChEBI" id="CHEBI:83421"/>
        <dbReference type="ChEBI" id="CHEBI:456216"/>
    </reaction>
</comment>
<organism evidence="22 24">
    <name type="scientific">Medicago truncatula</name>
    <name type="common">Barrel medic</name>
    <name type="synonym">Medicago tribuloides</name>
    <dbReference type="NCBI Taxonomy" id="3880"/>
    <lineage>
        <taxon>Eukaryota</taxon>
        <taxon>Viridiplantae</taxon>
        <taxon>Streptophyta</taxon>
        <taxon>Embryophyta</taxon>
        <taxon>Tracheophyta</taxon>
        <taxon>Spermatophyta</taxon>
        <taxon>Magnoliopsida</taxon>
        <taxon>eudicotyledons</taxon>
        <taxon>Gunneridae</taxon>
        <taxon>Pentapetalae</taxon>
        <taxon>rosids</taxon>
        <taxon>fabids</taxon>
        <taxon>Fabales</taxon>
        <taxon>Fabaceae</taxon>
        <taxon>Papilionoideae</taxon>
        <taxon>50 kb inversion clade</taxon>
        <taxon>NPAAA clade</taxon>
        <taxon>Hologalegina</taxon>
        <taxon>IRL clade</taxon>
        <taxon>Trifolieae</taxon>
        <taxon>Medicago</taxon>
    </lineage>
</organism>
<evidence type="ECO:0000259" key="21">
    <source>
        <dbReference type="PROSITE" id="PS51473"/>
    </source>
</evidence>
<reference evidence="22 24" key="1">
    <citation type="journal article" date="2011" name="Nature">
        <title>The Medicago genome provides insight into the evolution of rhizobial symbioses.</title>
        <authorList>
            <person name="Young N.D."/>
            <person name="Debelle F."/>
            <person name="Oldroyd G.E."/>
            <person name="Geurts R."/>
            <person name="Cannon S.B."/>
            <person name="Udvardi M.K."/>
            <person name="Benedito V.A."/>
            <person name="Mayer K.F."/>
            <person name="Gouzy J."/>
            <person name="Schoof H."/>
            <person name="Van de Peer Y."/>
            <person name="Proost S."/>
            <person name="Cook D.R."/>
            <person name="Meyers B.C."/>
            <person name="Spannagl M."/>
            <person name="Cheung F."/>
            <person name="De Mita S."/>
            <person name="Krishnakumar V."/>
            <person name="Gundlach H."/>
            <person name="Zhou S."/>
            <person name="Mudge J."/>
            <person name="Bharti A.K."/>
            <person name="Murray J.D."/>
            <person name="Naoumkina M.A."/>
            <person name="Rosen B."/>
            <person name="Silverstein K.A."/>
            <person name="Tang H."/>
            <person name="Rombauts S."/>
            <person name="Zhao P.X."/>
            <person name="Zhou P."/>
            <person name="Barbe V."/>
            <person name="Bardou P."/>
            <person name="Bechner M."/>
            <person name="Bellec A."/>
            <person name="Berger A."/>
            <person name="Berges H."/>
            <person name="Bidwell S."/>
            <person name="Bisseling T."/>
            <person name="Choisne N."/>
            <person name="Couloux A."/>
            <person name="Denny R."/>
            <person name="Deshpande S."/>
            <person name="Dai X."/>
            <person name="Doyle J.J."/>
            <person name="Dudez A.M."/>
            <person name="Farmer A.D."/>
            <person name="Fouteau S."/>
            <person name="Franken C."/>
            <person name="Gibelin C."/>
            <person name="Gish J."/>
            <person name="Goldstein S."/>
            <person name="Gonzalez A.J."/>
            <person name="Green P.J."/>
            <person name="Hallab A."/>
            <person name="Hartog M."/>
            <person name="Hua A."/>
            <person name="Humphray S.J."/>
            <person name="Jeong D.H."/>
            <person name="Jing Y."/>
            <person name="Jocker A."/>
            <person name="Kenton S.M."/>
            <person name="Kim D.J."/>
            <person name="Klee K."/>
            <person name="Lai H."/>
            <person name="Lang C."/>
            <person name="Lin S."/>
            <person name="Macmil S.L."/>
            <person name="Magdelenat G."/>
            <person name="Matthews L."/>
            <person name="McCorrison J."/>
            <person name="Monaghan E.L."/>
            <person name="Mun J.H."/>
            <person name="Najar F.Z."/>
            <person name="Nicholson C."/>
            <person name="Noirot C."/>
            <person name="O'Bleness M."/>
            <person name="Paule C.R."/>
            <person name="Poulain J."/>
            <person name="Prion F."/>
            <person name="Qin B."/>
            <person name="Qu C."/>
            <person name="Retzel E.F."/>
            <person name="Riddle C."/>
            <person name="Sallet E."/>
            <person name="Samain S."/>
            <person name="Samson N."/>
            <person name="Sanders I."/>
            <person name="Saurat O."/>
            <person name="Scarpelli C."/>
            <person name="Schiex T."/>
            <person name="Segurens B."/>
            <person name="Severin A.J."/>
            <person name="Sherrier D.J."/>
            <person name="Shi R."/>
            <person name="Sims S."/>
            <person name="Singer S.R."/>
            <person name="Sinharoy S."/>
            <person name="Sterck L."/>
            <person name="Viollet A."/>
            <person name="Wang B.B."/>
            <person name="Wang K."/>
            <person name="Wang M."/>
            <person name="Wang X."/>
            <person name="Warfsmann J."/>
            <person name="Weissenbach J."/>
            <person name="White D.D."/>
            <person name="White J.D."/>
            <person name="Wiley G.B."/>
            <person name="Wincker P."/>
            <person name="Xing Y."/>
            <person name="Yang L."/>
            <person name="Yao Z."/>
            <person name="Ying F."/>
            <person name="Zhai J."/>
            <person name="Zhou L."/>
            <person name="Zuber A."/>
            <person name="Denarie J."/>
            <person name="Dixon R.A."/>
            <person name="May G.D."/>
            <person name="Schwartz D.C."/>
            <person name="Rogers J."/>
            <person name="Quetier F."/>
            <person name="Town C.D."/>
            <person name="Roe B.A."/>
        </authorList>
    </citation>
    <scope>NUCLEOTIDE SEQUENCE [LARGE SCALE GENOMIC DNA]</scope>
    <source>
        <strain evidence="22">A17</strain>
        <strain evidence="23 24">cv. Jemalong A17</strain>
    </source>
</reference>
<evidence type="ECO:0000256" key="16">
    <source>
        <dbReference type="ARBA" id="ARBA00047951"/>
    </source>
</evidence>
<evidence type="ECO:0000313" key="22">
    <source>
        <dbReference type="EMBL" id="AES98408.2"/>
    </source>
</evidence>
<evidence type="ECO:0000256" key="3">
    <source>
        <dbReference type="ARBA" id="ARBA00022553"/>
    </source>
</evidence>
<evidence type="ECO:0000256" key="13">
    <source>
        <dbReference type="ARBA" id="ARBA00023170"/>
    </source>
</evidence>
<keyword evidence="7" id="KW-0677">Repeat</keyword>
<keyword evidence="8 17" id="KW-0547">Nucleotide-binding</keyword>
<dbReference type="GO" id="GO:0006979">
    <property type="term" value="P:response to oxidative stress"/>
    <property type="evidence" value="ECO:0007669"/>
    <property type="project" value="UniProtKB-ARBA"/>
</dbReference>
<dbReference type="CDD" id="cd23509">
    <property type="entry name" value="Gnk2-like"/>
    <property type="match status" value="2"/>
</dbReference>
<proteinExistence type="predicted"/>
<evidence type="ECO:0000256" key="4">
    <source>
        <dbReference type="ARBA" id="ARBA00022679"/>
    </source>
</evidence>
<dbReference type="Proteomes" id="UP000002051">
    <property type="component" value="Chromosome 5"/>
</dbReference>
<feature type="signal peptide" evidence="19">
    <location>
        <begin position="1"/>
        <end position="24"/>
    </location>
</feature>
<dbReference type="PROSITE" id="PS50011">
    <property type="entry name" value="PROTEIN_KINASE_DOM"/>
    <property type="match status" value="1"/>
</dbReference>
<accession>A0A0C3XN21</accession>
<dbReference type="InterPro" id="IPR000719">
    <property type="entry name" value="Prot_kinase_dom"/>
</dbReference>
<name>G7KDA6_MEDTR</name>
<evidence type="ECO:0000256" key="10">
    <source>
        <dbReference type="ARBA" id="ARBA00022840"/>
    </source>
</evidence>
<keyword evidence="10 17" id="KW-0067">ATP-binding</keyword>
<feature type="chain" id="PRO_5014573537" evidence="19">
    <location>
        <begin position="25"/>
        <end position="663"/>
    </location>
</feature>
<evidence type="ECO:0000256" key="11">
    <source>
        <dbReference type="ARBA" id="ARBA00022989"/>
    </source>
</evidence>
<reference evidence="22 24" key="2">
    <citation type="journal article" date="2014" name="BMC Genomics">
        <title>An improved genome release (version Mt4.0) for the model legume Medicago truncatula.</title>
        <authorList>
            <person name="Tang H."/>
            <person name="Krishnakumar V."/>
            <person name="Bidwell S."/>
            <person name="Rosen B."/>
            <person name="Chan A."/>
            <person name="Zhou S."/>
            <person name="Gentzbittel L."/>
            <person name="Childs K.L."/>
            <person name="Yandell M."/>
            <person name="Gundlach H."/>
            <person name="Mayer K.F."/>
            <person name="Schwartz D.C."/>
            <person name="Town C.D."/>
        </authorList>
    </citation>
    <scope>GENOME REANNOTATION</scope>
    <source>
        <strain evidence="22">A17</strain>
        <strain evidence="23 24">cv. Jemalong A17</strain>
    </source>
</reference>
<dbReference type="AlphaFoldDB" id="G7KDA6"/>
<dbReference type="Gene3D" id="3.30.200.20">
    <property type="entry name" value="Phosphorylase Kinase, domain 1"/>
    <property type="match status" value="1"/>
</dbReference>
<dbReference type="GO" id="GO:0006955">
    <property type="term" value="P:immune response"/>
    <property type="evidence" value="ECO:0000318"/>
    <property type="project" value="GO_Central"/>
</dbReference>
<protein>
    <submittedName>
        <fullName evidence="22">Cysteine-rich receptor-kinase-like protein</fullName>
    </submittedName>
</protein>
<dbReference type="InterPro" id="IPR008271">
    <property type="entry name" value="Ser/Thr_kinase_AS"/>
</dbReference>
<dbReference type="GO" id="GO:0005524">
    <property type="term" value="F:ATP binding"/>
    <property type="evidence" value="ECO:0007669"/>
    <property type="project" value="UniProtKB-UniRule"/>
</dbReference>
<dbReference type="EnsemblPlants" id="AES98408">
    <property type="protein sequence ID" value="AES98408"/>
    <property type="gene ID" value="MTR_5g068190"/>
</dbReference>
<dbReference type="eggNOG" id="ENOG502QWDY">
    <property type="taxonomic scope" value="Eukaryota"/>
</dbReference>
<evidence type="ECO:0000256" key="8">
    <source>
        <dbReference type="ARBA" id="ARBA00022741"/>
    </source>
</evidence>
<evidence type="ECO:0000256" key="6">
    <source>
        <dbReference type="ARBA" id="ARBA00022729"/>
    </source>
</evidence>
<keyword evidence="14" id="KW-0325">Glycoprotein</keyword>
<dbReference type="Gene3D" id="1.10.510.10">
    <property type="entry name" value="Transferase(Phosphotransferase) domain 1"/>
    <property type="match status" value="1"/>
</dbReference>
<sequence>MRFKICCSFLLLIITTFLCYETIAQPELYPSCSNDNYTKNSTYQQNLNTLLSTLTSNTEITYGFYNFSYGKGNNKVYAIGLCRGDVNPNDCRRYLNNSRVLLTQNCPNQKEAIIWTDNCMLRYSNRSIFGLMESKPELFAWNALNVTKVGKYNKVLLGNLLYDLKTEAASGDYMKKYAVGNVTGNITGSNFRDIYSLMQCTPDMSSLECNECLEQAIDSLPSEFESSIGARVMKPSCNIRYESYLFYALPVHPPPPHTPASTNHSSSQEKEHTSRTGIIIAIPVVIVVLVLCFICIYLRLRVKKPRDDTKIPSEDDDEATTFESLQFNFDTIRVATNDFCDSNKLGQGGFGAVYQGRLSNGQVIAVKRLSINSGQGDLEFKNEVRLVAKLQHRNLVRLLGFTVEGRERLLVYEFVPNKSLDYFIFDPTKKAQLDWEKRYKIIQGITRGVLYLHEDSRLRIIHRDLKASNILLDGDMNAKIADFGMARLILVDQTQANTSRIVGTYGYMAPEYVMHGEFSVKSDVFGFGVLVLEIISGQKNSSTRHGENSEDLLSFAWRSWREETAANIIDPLLYNSSRNEIMRCIHIGLLCVQDNVAKRPTMATIALMLSSSYSLTLPIPAEPAFFMDSRVRSFPEMRLWEENSSKSTIKSVNEASFTEPYPR</sequence>
<evidence type="ECO:0000256" key="15">
    <source>
        <dbReference type="ARBA" id="ARBA00047558"/>
    </source>
</evidence>
<dbReference type="PROSITE" id="PS00108">
    <property type="entry name" value="PROTEIN_KINASE_ST"/>
    <property type="match status" value="1"/>
</dbReference>
<dbReference type="PROSITE" id="PS51473">
    <property type="entry name" value="GNK2"/>
    <property type="match status" value="2"/>
</dbReference>
<feature type="binding site" evidence="17">
    <location>
        <position position="367"/>
    </location>
    <ligand>
        <name>ATP</name>
        <dbReference type="ChEBI" id="CHEBI:30616"/>
    </ligand>
</feature>
<keyword evidence="4" id="KW-0808">Transferase</keyword>
<dbReference type="SUPFAM" id="SSF56112">
    <property type="entry name" value="Protein kinase-like (PK-like)"/>
    <property type="match status" value="1"/>
</dbReference>
<evidence type="ECO:0000256" key="17">
    <source>
        <dbReference type="PROSITE-ProRule" id="PRU10141"/>
    </source>
</evidence>
<comment type="subcellular location">
    <subcellularLocation>
        <location evidence="1">Membrane</location>
        <topology evidence="1">Single-pass membrane protein</topology>
    </subcellularLocation>
</comment>
<dbReference type="PANTHER" id="PTHR27002">
    <property type="entry name" value="RECEPTOR-LIKE SERINE/THREONINE-PROTEIN KINASE SD1-8"/>
    <property type="match status" value="1"/>
</dbReference>
<dbReference type="InterPro" id="IPR038408">
    <property type="entry name" value="GNK2_sf"/>
</dbReference>
<feature type="transmembrane region" description="Helical" evidence="18">
    <location>
        <begin position="278"/>
        <end position="300"/>
    </location>
</feature>
<keyword evidence="11 18" id="KW-1133">Transmembrane helix</keyword>
<evidence type="ECO:0000256" key="2">
    <source>
        <dbReference type="ARBA" id="ARBA00022527"/>
    </source>
</evidence>
<dbReference type="GO" id="GO:0007165">
    <property type="term" value="P:signal transduction"/>
    <property type="evidence" value="ECO:0000318"/>
    <property type="project" value="GO_Central"/>
</dbReference>
<dbReference type="PaxDb" id="3880-AES98408"/>
<keyword evidence="6 19" id="KW-0732">Signal</keyword>
<evidence type="ECO:0000259" key="20">
    <source>
        <dbReference type="PROSITE" id="PS50011"/>
    </source>
</evidence>
<accession>G7KDA6</accession>
<feature type="domain" description="Gnk2-homologous" evidence="21">
    <location>
        <begin position="25"/>
        <end position="128"/>
    </location>
</feature>
<keyword evidence="3" id="KW-0597">Phosphoprotein</keyword>
<keyword evidence="2" id="KW-0723">Serine/threonine-protein kinase</keyword>
<evidence type="ECO:0000256" key="7">
    <source>
        <dbReference type="ARBA" id="ARBA00022737"/>
    </source>
</evidence>
<evidence type="ECO:0000256" key="12">
    <source>
        <dbReference type="ARBA" id="ARBA00023136"/>
    </source>
</evidence>
<gene>
    <name evidence="23" type="primary">11408548</name>
    <name evidence="22" type="ordered locus">MTR_5g068190</name>
</gene>
<keyword evidence="5 18" id="KW-0812">Transmembrane</keyword>
<evidence type="ECO:0000313" key="23">
    <source>
        <dbReference type="EnsemblPlants" id="AES98408"/>
    </source>
</evidence>
<evidence type="ECO:0000313" key="24">
    <source>
        <dbReference type="Proteomes" id="UP000002051"/>
    </source>
</evidence>
<comment type="catalytic activity">
    <reaction evidence="16">
        <text>L-threonyl-[protein] + ATP = O-phospho-L-threonyl-[protein] + ADP + H(+)</text>
        <dbReference type="Rhea" id="RHEA:46608"/>
        <dbReference type="Rhea" id="RHEA-COMP:11060"/>
        <dbReference type="Rhea" id="RHEA-COMP:11605"/>
        <dbReference type="ChEBI" id="CHEBI:15378"/>
        <dbReference type="ChEBI" id="CHEBI:30013"/>
        <dbReference type="ChEBI" id="CHEBI:30616"/>
        <dbReference type="ChEBI" id="CHEBI:61977"/>
        <dbReference type="ChEBI" id="CHEBI:456216"/>
    </reaction>
</comment>
<evidence type="ECO:0000256" key="1">
    <source>
        <dbReference type="ARBA" id="ARBA00004167"/>
    </source>
</evidence>
<evidence type="ECO:0000256" key="18">
    <source>
        <dbReference type="SAM" id="Phobius"/>
    </source>
</evidence>
<dbReference type="GO" id="GO:0004674">
    <property type="term" value="F:protein serine/threonine kinase activity"/>
    <property type="evidence" value="ECO:0000318"/>
    <property type="project" value="GO_Central"/>
</dbReference>
<dbReference type="FunFam" id="1.10.510.10:FF:000129">
    <property type="entry name" value="cysteine-rich receptor-like protein kinase 10"/>
    <property type="match status" value="1"/>
</dbReference>
<dbReference type="GO" id="GO:0005886">
    <property type="term" value="C:plasma membrane"/>
    <property type="evidence" value="ECO:0000318"/>
    <property type="project" value="GO_Central"/>
</dbReference>